<gene>
    <name evidence="1" type="ORF">SOCE26_020620</name>
</gene>
<dbReference type="Proteomes" id="UP000238348">
    <property type="component" value="Chromosome"/>
</dbReference>
<accession>A0A2L0EMX8</accession>
<dbReference type="EMBL" id="CP012673">
    <property type="protein sequence ID" value="AUX40661.1"/>
    <property type="molecule type" value="Genomic_DNA"/>
</dbReference>
<name>A0A2L0EMX8_SORCE</name>
<evidence type="ECO:0000313" key="2">
    <source>
        <dbReference type="Proteomes" id="UP000238348"/>
    </source>
</evidence>
<organism evidence="1 2">
    <name type="scientific">Sorangium cellulosum</name>
    <name type="common">Polyangium cellulosum</name>
    <dbReference type="NCBI Taxonomy" id="56"/>
    <lineage>
        <taxon>Bacteria</taxon>
        <taxon>Pseudomonadati</taxon>
        <taxon>Myxococcota</taxon>
        <taxon>Polyangia</taxon>
        <taxon>Polyangiales</taxon>
        <taxon>Polyangiaceae</taxon>
        <taxon>Sorangium</taxon>
    </lineage>
</organism>
<evidence type="ECO:0000313" key="1">
    <source>
        <dbReference type="EMBL" id="AUX40661.1"/>
    </source>
</evidence>
<sequence>MRASSRGAAGSRIRSPARFRWFTTSKSARASAPSDALLALGQDLPEQRVERLEHRAERPIPVVLVVLAADVIPLLAREGLQDLLHQRRLADARVARDEDDLARAAKDAEEGVREALDALLAAVEPLVDLEHVRGVALAELEAIEAALREAPPALEEIGEQAARGLITILRVLGEQLDDQIAEQGRHGGVARRRVLRDEGDVGVDELERVARLEGQVAGEHPVEEHAERVQVRAVVDAAVHAAGLLGREVREHVGQDSLAVERLALLGDRGVDSVVQDPHLPVAGEEEAPRPDGAVHDLVPVQHTHRLGHGDGEIEALADVKPAVRDEKPPELLSGGVLEHEDEVAIVLLHAVDLDDPIGLDARDVPVLVLEARAIHDVRGAGAQHLEHHGGAVARADGAVARRVAARVEVDDGVVAG</sequence>
<proteinExistence type="predicted"/>
<protein>
    <submittedName>
        <fullName evidence="1">Uncharacterized protein</fullName>
    </submittedName>
</protein>
<reference evidence="1 2" key="1">
    <citation type="submission" date="2015-09" db="EMBL/GenBank/DDBJ databases">
        <title>Sorangium comparison.</title>
        <authorList>
            <person name="Zaburannyi N."/>
            <person name="Bunk B."/>
            <person name="Overmann J."/>
            <person name="Mueller R."/>
        </authorList>
    </citation>
    <scope>NUCLEOTIDE SEQUENCE [LARGE SCALE GENOMIC DNA]</scope>
    <source>
        <strain evidence="1 2">So ce26</strain>
    </source>
</reference>
<dbReference type="AlphaFoldDB" id="A0A2L0EMX8"/>